<dbReference type="EMBL" id="KN847043">
    <property type="protein sequence ID" value="KIW27858.1"/>
    <property type="molecule type" value="Genomic_DNA"/>
</dbReference>
<dbReference type="AlphaFoldDB" id="A0A0D2C9V7"/>
<evidence type="ECO:0008006" key="3">
    <source>
        <dbReference type="Google" id="ProtNLM"/>
    </source>
</evidence>
<dbReference type="Proteomes" id="UP000054466">
    <property type="component" value="Unassembled WGS sequence"/>
</dbReference>
<evidence type="ECO:0000313" key="2">
    <source>
        <dbReference type="Proteomes" id="UP000054466"/>
    </source>
</evidence>
<reference evidence="1 2" key="1">
    <citation type="submission" date="2015-01" db="EMBL/GenBank/DDBJ databases">
        <title>The Genome Sequence of Cladophialophora immunda CBS83496.</title>
        <authorList>
            <consortium name="The Broad Institute Genomics Platform"/>
            <person name="Cuomo C."/>
            <person name="de Hoog S."/>
            <person name="Gorbushina A."/>
            <person name="Stielow B."/>
            <person name="Teixiera M."/>
            <person name="Abouelleil A."/>
            <person name="Chapman S.B."/>
            <person name="Priest M."/>
            <person name="Young S.K."/>
            <person name="Wortman J."/>
            <person name="Nusbaum C."/>
            <person name="Birren B."/>
        </authorList>
    </citation>
    <scope>NUCLEOTIDE SEQUENCE [LARGE SCALE GENOMIC DNA]</scope>
    <source>
        <strain evidence="1 2">CBS 83496</strain>
    </source>
</reference>
<name>A0A0D2C9V7_9EURO</name>
<sequence length="145" mass="15903">MEPISALSLACNVLQLVEQAIEAAKVCKELYERGSLDENNEIERYAEGLTALNNDVEAVLKQHPATTPSRASKLQAIANDASKTAVELKKVLNQLKLSKKQGIRAKGGAFLMTLRSIWKKGTIDKLRVKLEDQDAALQSGLMKDI</sequence>
<protein>
    <recommendedName>
        <fullName evidence="3">NACHT-NTPase and P-loop NTPases N-terminal domain-containing protein</fullName>
    </recommendedName>
</protein>
<dbReference type="GeneID" id="27346753"/>
<dbReference type="RefSeq" id="XP_016248074.1">
    <property type="nucleotide sequence ID" value="XM_016394655.1"/>
</dbReference>
<dbReference type="STRING" id="569365.A0A0D2C9V7"/>
<dbReference type="OrthoDB" id="443402at2759"/>
<evidence type="ECO:0000313" key="1">
    <source>
        <dbReference type="EMBL" id="KIW27858.1"/>
    </source>
</evidence>
<organism evidence="1 2">
    <name type="scientific">Cladophialophora immunda</name>
    <dbReference type="NCBI Taxonomy" id="569365"/>
    <lineage>
        <taxon>Eukaryota</taxon>
        <taxon>Fungi</taxon>
        <taxon>Dikarya</taxon>
        <taxon>Ascomycota</taxon>
        <taxon>Pezizomycotina</taxon>
        <taxon>Eurotiomycetes</taxon>
        <taxon>Chaetothyriomycetidae</taxon>
        <taxon>Chaetothyriales</taxon>
        <taxon>Herpotrichiellaceae</taxon>
        <taxon>Cladophialophora</taxon>
    </lineage>
</organism>
<dbReference type="VEuPathDB" id="FungiDB:PV07_07559"/>
<gene>
    <name evidence="1" type="ORF">PV07_07559</name>
</gene>
<dbReference type="HOGENOM" id="CLU_1786647_0_0_1"/>
<keyword evidence="2" id="KW-1185">Reference proteome</keyword>
<accession>A0A0D2C9V7</accession>
<proteinExistence type="predicted"/>